<dbReference type="InterPro" id="IPR043519">
    <property type="entry name" value="NT_sf"/>
</dbReference>
<dbReference type="EMBL" id="JBHMCR010000018">
    <property type="protein sequence ID" value="MFB9523586.1"/>
    <property type="molecule type" value="Genomic_DNA"/>
</dbReference>
<proteinExistence type="predicted"/>
<evidence type="ECO:0000313" key="1">
    <source>
        <dbReference type="EMBL" id="MFB9523586.1"/>
    </source>
</evidence>
<gene>
    <name evidence="1" type="ORF">ACFFTU_26930</name>
</gene>
<dbReference type="SUPFAM" id="SSF81301">
    <property type="entry name" value="Nucleotidyltransferase"/>
    <property type="match status" value="1"/>
</dbReference>
<evidence type="ECO:0000313" key="2">
    <source>
        <dbReference type="Proteomes" id="UP001589718"/>
    </source>
</evidence>
<dbReference type="Gene3D" id="3.30.460.10">
    <property type="entry name" value="Beta Polymerase, domain 2"/>
    <property type="match status" value="1"/>
</dbReference>
<keyword evidence="2" id="KW-1185">Reference proteome</keyword>
<dbReference type="PANTHER" id="PTHR34822:SF1">
    <property type="entry name" value="GRPB FAMILY PROTEIN"/>
    <property type="match status" value="1"/>
</dbReference>
<dbReference type="Proteomes" id="UP001589718">
    <property type="component" value="Unassembled WGS sequence"/>
</dbReference>
<protein>
    <submittedName>
        <fullName evidence="1">GrpB family protein</fullName>
    </submittedName>
</protein>
<reference evidence="1 2" key="1">
    <citation type="submission" date="2024-09" db="EMBL/GenBank/DDBJ databases">
        <authorList>
            <person name="Sun Q."/>
            <person name="Mori K."/>
        </authorList>
    </citation>
    <scope>NUCLEOTIDE SEQUENCE [LARGE SCALE GENOMIC DNA]</scope>
    <source>
        <strain evidence="1 2">JCM 4362</strain>
    </source>
</reference>
<comment type="caution">
    <text evidence="1">The sequence shown here is derived from an EMBL/GenBank/DDBJ whole genome shotgun (WGS) entry which is preliminary data.</text>
</comment>
<sequence length="206" mass="23216">MTEYEIPRVPMTAEEIQAANLGRVAALNGRIDLREHDPRWTSVFEEEAARIRAGLAGPGPGSHLDFRLEHVGSTAVPGLPAKPVVDMLLIVPDSGHEADYVPVLKALGYELAIREPEWYEHRVLRRHDLGPRADYVNLHVLSTGCPENERMLRFRNRLRSHAGDRELYAATKRALAEQSWQYLQNYADAKSEVVAEIIERAMTDDA</sequence>
<dbReference type="Pfam" id="PF04229">
    <property type="entry name" value="GrpB"/>
    <property type="match status" value="1"/>
</dbReference>
<dbReference type="RefSeq" id="WP_345225441.1">
    <property type="nucleotide sequence ID" value="NZ_BAAAXE010000013.1"/>
</dbReference>
<dbReference type="PANTHER" id="PTHR34822">
    <property type="entry name" value="GRPB DOMAIN PROTEIN (AFU_ORTHOLOGUE AFUA_1G01530)"/>
    <property type="match status" value="1"/>
</dbReference>
<name>A0ABV5PK49_STRCM</name>
<organism evidence="1 2">
    <name type="scientific">Streptomyces cremeus</name>
    <dbReference type="NCBI Taxonomy" id="66881"/>
    <lineage>
        <taxon>Bacteria</taxon>
        <taxon>Bacillati</taxon>
        <taxon>Actinomycetota</taxon>
        <taxon>Actinomycetes</taxon>
        <taxon>Kitasatosporales</taxon>
        <taxon>Streptomycetaceae</taxon>
        <taxon>Streptomyces</taxon>
    </lineage>
</organism>
<dbReference type="InterPro" id="IPR007344">
    <property type="entry name" value="GrpB/CoaE"/>
</dbReference>
<accession>A0ABV5PK49</accession>